<keyword evidence="5 7" id="KW-0521">NADP</keyword>
<dbReference type="Ensembl" id="ENSNMLT00000002143.1">
    <property type="protein sequence ID" value="ENSNMLP00000001844.1"/>
    <property type="gene ID" value="ENSNMLG00000001425.1"/>
</dbReference>
<reference evidence="8" key="1">
    <citation type="submission" date="2025-08" db="UniProtKB">
        <authorList>
            <consortium name="Ensembl"/>
        </authorList>
    </citation>
    <scope>IDENTIFICATION</scope>
</reference>
<accession>A0A8C6SCB4</accession>
<evidence type="ECO:0000313" key="9">
    <source>
        <dbReference type="Proteomes" id="UP000694523"/>
    </source>
</evidence>
<sequence length="288" mass="32575">MEAIILTFVLCLTLPIAATQGPQHIELGMMAQCIDDKFAGCFEPMSEKVQEVYFPREIQNSPFRNAWNQAEPCANRNLDMLPDEDRALTKDHLQAVCVYTNATTKMFAQLNEQVRNGAVMYDTPAFQYHALYYWLATAIDILGKSCEITYKRTPNVYGGKVGTTMRFGYFASSSRSPFVVEYGSETCFHIKTCSGGYIGDYSVVPSEEEVLIPSYEEFRITDVVADSYGEFKCKKIFLLESVGNSSELNCKAANHNQDLIANFALIVGFQLLIGMLWNYENYIFFMAF</sequence>
<keyword evidence="7" id="KW-0520">NAD</keyword>
<keyword evidence="2 7" id="KW-0328">Glycosyltransferase</keyword>
<comment type="similarity">
    <text evidence="1 7">Belongs to the Arg-specific ADP-ribosyltransferase family.</text>
</comment>
<protein>
    <recommendedName>
        <fullName evidence="7">NAD(P)(+)--arginine ADP-ribosyltransferase</fullName>
        <ecNumber evidence="7">2.4.2.31</ecNumber>
    </recommendedName>
    <alternativeName>
        <fullName evidence="7">Mono(ADP-ribosyl)transferase</fullName>
    </alternativeName>
</protein>
<evidence type="ECO:0000256" key="4">
    <source>
        <dbReference type="ARBA" id="ARBA00022695"/>
    </source>
</evidence>
<dbReference type="SUPFAM" id="SSF56399">
    <property type="entry name" value="ADP-ribosylation"/>
    <property type="match status" value="1"/>
</dbReference>
<name>A0A8C6SCB4_9GOBI</name>
<evidence type="ECO:0000256" key="2">
    <source>
        <dbReference type="ARBA" id="ARBA00022676"/>
    </source>
</evidence>
<evidence type="ECO:0000256" key="5">
    <source>
        <dbReference type="ARBA" id="ARBA00022857"/>
    </source>
</evidence>
<organism evidence="8 9">
    <name type="scientific">Neogobius melanostomus</name>
    <name type="common">round goby</name>
    <dbReference type="NCBI Taxonomy" id="47308"/>
    <lineage>
        <taxon>Eukaryota</taxon>
        <taxon>Metazoa</taxon>
        <taxon>Chordata</taxon>
        <taxon>Craniata</taxon>
        <taxon>Vertebrata</taxon>
        <taxon>Euteleostomi</taxon>
        <taxon>Actinopterygii</taxon>
        <taxon>Neopterygii</taxon>
        <taxon>Teleostei</taxon>
        <taxon>Neoteleostei</taxon>
        <taxon>Acanthomorphata</taxon>
        <taxon>Gobiaria</taxon>
        <taxon>Gobiiformes</taxon>
        <taxon>Gobioidei</taxon>
        <taxon>Gobiidae</taxon>
        <taxon>Benthophilinae</taxon>
        <taxon>Neogobiini</taxon>
        <taxon>Neogobius</taxon>
    </lineage>
</organism>
<dbReference type="PANTHER" id="PTHR10339:SF29">
    <property type="entry name" value="NAD(P)(+)--ARGININE ADP-RIBOSYLTRANSFERASE"/>
    <property type="match status" value="1"/>
</dbReference>
<keyword evidence="7" id="KW-0732">Signal</keyword>
<evidence type="ECO:0000256" key="7">
    <source>
        <dbReference type="RuleBase" id="RU361228"/>
    </source>
</evidence>
<dbReference type="InterPro" id="IPR000768">
    <property type="entry name" value="ART"/>
</dbReference>
<dbReference type="EC" id="2.4.2.31" evidence="7"/>
<dbReference type="GO" id="GO:0106274">
    <property type="term" value="F:NAD+-protein-arginine ADP-ribosyltransferase activity"/>
    <property type="evidence" value="ECO:0007669"/>
    <property type="project" value="UniProtKB-EC"/>
</dbReference>
<proteinExistence type="inferred from homology"/>
<dbReference type="GO" id="GO:0016779">
    <property type="term" value="F:nucleotidyltransferase activity"/>
    <property type="evidence" value="ECO:0007669"/>
    <property type="project" value="UniProtKB-KW"/>
</dbReference>
<dbReference type="PANTHER" id="PTHR10339">
    <property type="entry name" value="ADP-RIBOSYLTRANSFERASE"/>
    <property type="match status" value="1"/>
</dbReference>
<reference evidence="8" key="2">
    <citation type="submission" date="2025-09" db="UniProtKB">
        <authorList>
            <consortium name="Ensembl"/>
        </authorList>
    </citation>
    <scope>IDENTIFICATION</scope>
</reference>
<dbReference type="GO" id="GO:0003950">
    <property type="term" value="F:NAD+ poly-ADP-ribosyltransferase activity"/>
    <property type="evidence" value="ECO:0007669"/>
    <property type="project" value="TreeGrafter"/>
</dbReference>
<feature type="signal peptide" evidence="7">
    <location>
        <begin position="1"/>
        <end position="18"/>
    </location>
</feature>
<keyword evidence="4" id="KW-0548">Nucleotidyltransferase</keyword>
<evidence type="ECO:0000256" key="3">
    <source>
        <dbReference type="ARBA" id="ARBA00022679"/>
    </source>
</evidence>
<dbReference type="Pfam" id="PF01129">
    <property type="entry name" value="ART"/>
    <property type="match status" value="1"/>
</dbReference>
<evidence type="ECO:0000313" key="8">
    <source>
        <dbReference type="Ensembl" id="ENSNMLP00000001844.1"/>
    </source>
</evidence>
<evidence type="ECO:0000256" key="1">
    <source>
        <dbReference type="ARBA" id="ARBA00009558"/>
    </source>
</evidence>
<dbReference type="Proteomes" id="UP000694523">
    <property type="component" value="Unplaced"/>
</dbReference>
<feature type="chain" id="PRO_5034731409" description="NAD(P)(+)--arginine ADP-ribosyltransferase" evidence="7">
    <location>
        <begin position="19"/>
        <end position="288"/>
    </location>
</feature>
<keyword evidence="9" id="KW-1185">Reference proteome</keyword>
<dbReference type="PROSITE" id="PS51996">
    <property type="entry name" value="TR_MART"/>
    <property type="match status" value="1"/>
</dbReference>
<comment type="catalytic activity">
    <reaction evidence="6 7">
        <text>L-arginyl-[protein] + NAD(+) = N(omega)-(ADP-D-ribosyl)-L-arginyl-[protein] + nicotinamide + H(+)</text>
        <dbReference type="Rhea" id="RHEA:19149"/>
        <dbReference type="Rhea" id="RHEA-COMP:10532"/>
        <dbReference type="Rhea" id="RHEA-COMP:15087"/>
        <dbReference type="ChEBI" id="CHEBI:15378"/>
        <dbReference type="ChEBI" id="CHEBI:17154"/>
        <dbReference type="ChEBI" id="CHEBI:29965"/>
        <dbReference type="ChEBI" id="CHEBI:57540"/>
        <dbReference type="ChEBI" id="CHEBI:142554"/>
        <dbReference type="EC" id="2.4.2.31"/>
    </reaction>
</comment>
<dbReference type="PRINTS" id="PR00970">
    <property type="entry name" value="RIBTRNSFRASE"/>
</dbReference>
<dbReference type="AlphaFoldDB" id="A0A8C6SCB4"/>
<keyword evidence="3 7" id="KW-0808">Transferase</keyword>
<evidence type="ECO:0000256" key="6">
    <source>
        <dbReference type="ARBA" id="ARBA00047597"/>
    </source>
</evidence>
<dbReference type="Gene3D" id="3.90.176.10">
    <property type="entry name" value="Toxin ADP-ribosyltransferase, Chain A, domain 1"/>
    <property type="match status" value="1"/>
</dbReference>
<dbReference type="InterPro" id="IPR050999">
    <property type="entry name" value="ADP-ribosyltransferase_ARG"/>
</dbReference>